<dbReference type="EC" id="3.1.3.48" evidence="1"/>
<evidence type="ECO:0000313" key="7">
    <source>
        <dbReference type="Proteomes" id="UP001148018"/>
    </source>
</evidence>
<dbReference type="InterPro" id="IPR050348">
    <property type="entry name" value="Protein-Tyr_Phosphatase"/>
</dbReference>
<gene>
    <name evidence="6" type="ORF">NHX12_024325</name>
</gene>
<dbReference type="Pfam" id="PF25892">
    <property type="entry name" value="Spe-44"/>
    <property type="match status" value="1"/>
</dbReference>
<evidence type="ECO:0000259" key="5">
    <source>
        <dbReference type="PROSITE" id="PS50056"/>
    </source>
</evidence>
<dbReference type="PANTHER" id="PTHR19134">
    <property type="entry name" value="RECEPTOR-TYPE TYROSINE-PROTEIN PHOSPHATASE"/>
    <property type="match status" value="1"/>
</dbReference>
<name>A0A9Q0EQK5_9TELE</name>
<dbReference type="PROSITE" id="PS50056">
    <property type="entry name" value="TYR_PHOSPHATASE_2"/>
    <property type="match status" value="1"/>
</dbReference>
<dbReference type="SMART" id="SM00194">
    <property type="entry name" value="PTPc"/>
    <property type="match status" value="1"/>
</dbReference>
<dbReference type="PRINTS" id="PR00700">
    <property type="entry name" value="PRTYPHPHTASE"/>
</dbReference>
<dbReference type="OrthoDB" id="10253954at2759"/>
<organism evidence="6 7">
    <name type="scientific">Muraenolepis orangiensis</name>
    <name type="common">Patagonian moray cod</name>
    <dbReference type="NCBI Taxonomy" id="630683"/>
    <lineage>
        <taxon>Eukaryota</taxon>
        <taxon>Metazoa</taxon>
        <taxon>Chordata</taxon>
        <taxon>Craniata</taxon>
        <taxon>Vertebrata</taxon>
        <taxon>Euteleostomi</taxon>
        <taxon>Actinopterygii</taxon>
        <taxon>Neopterygii</taxon>
        <taxon>Teleostei</taxon>
        <taxon>Neoteleostei</taxon>
        <taxon>Acanthomorphata</taxon>
        <taxon>Zeiogadaria</taxon>
        <taxon>Gadariae</taxon>
        <taxon>Gadiformes</taxon>
        <taxon>Muraenolepidoidei</taxon>
        <taxon>Muraenolepididae</taxon>
        <taxon>Muraenolepis</taxon>
    </lineage>
</organism>
<sequence>MYGDIKITLLKTETLAEYTVRTFIMERRGYPAKRVVCQFHFTSWPEHGVPYHATGLLAFLRRVKASTPADAGPVVVHCSMGAGRTGCYIVLDVMLDMAECEGVVDIYNCVKTLCSRRINMIQTEEQYVFIHDAILEACLCGETAISVNEYALTYTEMLKVDSQSNTSQLREEFQVSLGTRAWCNVRVPGVALESVGSQTDNEETLSFWKGIADVGLMGEVVRNITTELLGLLNGVQHAGNRAPMHDAGLATSRRQPAKRPRLQRPASTLPLLASPHSALQPQQFTLLSPMLSSGASRAGQPFTMTSLAPASSSNTVTLLPTGAQVFTRYVVAGIDGKGTETFTLHPSSGLTLVGAASPGGGMTLGQQACVVGGATE</sequence>
<dbReference type="InterPro" id="IPR000242">
    <property type="entry name" value="PTP_cat"/>
</dbReference>
<dbReference type="AlphaFoldDB" id="A0A9Q0EQK5"/>
<dbReference type="InterPro" id="IPR003595">
    <property type="entry name" value="Tyr_Pase_cat"/>
</dbReference>
<keyword evidence="7" id="KW-1185">Reference proteome</keyword>
<accession>A0A9Q0EQK5</accession>
<feature type="non-terminal residue" evidence="6">
    <location>
        <position position="376"/>
    </location>
</feature>
<keyword evidence="2" id="KW-0904">Protein phosphatase</keyword>
<dbReference type="EMBL" id="JANIIK010000039">
    <property type="protein sequence ID" value="KAJ3609815.1"/>
    <property type="molecule type" value="Genomic_DNA"/>
</dbReference>
<dbReference type="Gene3D" id="3.90.190.10">
    <property type="entry name" value="Protein tyrosine phosphatase superfamily"/>
    <property type="match status" value="1"/>
</dbReference>
<comment type="caution">
    <text evidence="6">The sequence shown here is derived from an EMBL/GenBank/DDBJ whole genome shotgun (WGS) entry which is preliminary data.</text>
</comment>
<feature type="region of interest" description="Disordered" evidence="3">
    <location>
        <begin position="240"/>
        <end position="263"/>
    </location>
</feature>
<evidence type="ECO:0000256" key="1">
    <source>
        <dbReference type="ARBA" id="ARBA00013064"/>
    </source>
</evidence>
<dbReference type="PANTHER" id="PTHR19134:SF339">
    <property type="entry name" value="PROTEIN-TYROSINE-PHOSPHATASE"/>
    <property type="match status" value="1"/>
</dbReference>
<keyword evidence="2" id="KW-0378">Hydrolase</keyword>
<dbReference type="PROSITE" id="PS00383">
    <property type="entry name" value="TYR_PHOSPHATASE_1"/>
    <property type="match status" value="1"/>
</dbReference>
<dbReference type="InterPro" id="IPR029021">
    <property type="entry name" value="Prot-tyrosine_phosphatase-like"/>
</dbReference>
<feature type="domain" description="Tyrosine specific protein phosphatases" evidence="5">
    <location>
        <begin position="57"/>
        <end position="128"/>
    </location>
</feature>
<protein>
    <recommendedName>
        <fullName evidence="1">protein-tyrosine-phosphatase</fullName>
        <ecNumber evidence="1">3.1.3.48</ecNumber>
    </recommendedName>
</protein>
<evidence type="ECO:0000313" key="6">
    <source>
        <dbReference type="EMBL" id="KAJ3609815.1"/>
    </source>
</evidence>
<feature type="domain" description="Tyrosine-protein phosphatase" evidence="4">
    <location>
        <begin position="1"/>
        <end position="137"/>
    </location>
</feature>
<dbReference type="GO" id="GO:0004725">
    <property type="term" value="F:protein tyrosine phosphatase activity"/>
    <property type="evidence" value="ECO:0007669"/>
    <property type="project" value="UniProtKB-EC"/>
</dbReference>
<dbReference type="InterPro" id="IPR059099">
    <property type="entry name" value="GMEB1/2/Spe-44_dom"/>
</dbReference>
<evidence type="ECO:0000259" key="4">
    <source>
        <dbReference type="PROSITE" id="PS50055"/>
    </source>
</evidence>
<evidence type="ECO:0000256" key="3">
    <source>
        <dbReference type="SAM" id="MobiDB-lite"/>
    </source>
</evidence>
<evidence type="ECO:0000256" key="2">
    <source>
        <dbReference type="ARBA" id="ARBA00022912"/>
    </source>
</evidence>
<dbReference type="InterPro" id="IPR016130">
    <property type="entry name" value="Tyr_Pase_AS"/>
</dbReference>
<dbReference type="PROSITE" id="PS50055">
    <property type="entry name" value="TYR_PHOSPHATASE_PTP"/>
    <property type="match status" value="1"/>
</dbReference>
<dbReference type="InterPro" id="IPR000387">
    <property type="entry name" value="Tyr_Pase_dom"/>
</dbReference>
<dbReference type="SUPFAM" id="SSF52799">
    <property type="entry name" value="(Phosphotyrosine protein) phosphatases II"/>
    <property type="match status" value="1"/>
</dbReference>
<proteinExistence type="predicted"/>
<reference evidence="6" key="1">
    <citation type="submission" date="2022-07" db="EMBL/GenBank/DDBJ databases">
        <title>Chromosome-level genome of Muraenolepis orangiensis.</title>
        <authorList>
            <person name="Kim J."/>
        </authorList>
    </citation>
    <scope>NUCLEOTIDE SEQUENCE</scope>
    <source>
        <strain evidence="6">KU_S4_2022</strain>
        <tissue evidence="6">Muscle</tissue>
    </source>
</reference>
<dbReference type="SMART" id="SM00404">
    <property type="entry name" value="PTPc_motif"/>
    <property type="match status" value="1"/>
</dbReference>
<dbReference type="Proteomes" id="UP001148018">
    <property type="component" value="Unassembled WGS sequence"/>
</dbReference>
<dbReference type="Pfam" id="PF00102">
    <property type="entry name" value="Y_phosphatase"/>
    <property type="match status" value="1"/>
</dbReference>